<dbReference type="Proteomes" id="UP000002762">
    <property type="component" value="Unassembled WGS sequence"/>
</dbReference>
<evidence type="ECO:0000313" key="2">
    <source>
        <dbReference type="Proteomes" id="UP000002762"/>
    </source>
</evidence>
<dbReference type="AlphaFoldDB" id="J5JV05"/>
<name>J5JV05_BEAB2</name>
<organism evidence="1 2">
    <name type="scientific">Beauveria bassiana (strain ARSEF 2860)</name>
    <name type="common">White muscardine disease fungus</name>
    <name type="synonym">Tritirachium shiotae</name>
    <dbReference type="NCBI Taxonomy" id="655819"/>
    <lineage>
        <taxon>Eukaryota</taxon>
        <taxon>Fungi</taxon>
        <taxon>Dikarya</taxon>
        <taxon>Ascomycota</taxon>
        <taxon>Pezizomycotina</taxon>
        <taxon>Sordariomycetes</taxon>
        <taxon>Hypocreomycetidae</taxon>
        <taxon>Hypocreales</taxon>
        <taxon>Cordycipitaceae</taxon>
        <taxon>Beauveria</taxon>
    </lineage>
</organism>
<reference evidence="1 2" key="1">
    <citation type="journal article" date="2012" name="Sci. Rep.">
        <title>Genomic perspectives on the evolution of fungal entomopathogenicity in Beauveria bassiana.</title>
        <authorList>
            <person name="Xiao G."/>
            <person name="Ying S.H."/>
            <person name="Zheng P."/>
            <person name="Wang Z.L."/>
            <person name="Zhang S."/>
            <person name="Xie X.Q."/>
            <person name="Shang Y."/>
            <person name="St Leger R.J."/>
            <person name="Zhao G.P."/>
            <person name="Wang C."/>
            <person name="Feng M.G."/>
        </authorList>
    </citation>
    <scope>NUCLEOTIDE SEQUENCE [LARGE SCALE GENOMIC DNA]</scope>
    <source>
        <strain evidence="1 2">ARSEF 2860</strain>
    </source>
</reference>
<dbReference type="RefSeq" id="XP_008598093.1">
    <property type="nucleotide sequence ID" value="XM_008599871.1"/>
</dbReference>
<proteinExistence type="predicted"/>
<keyword evidence="2" id="KW-1185">Reference proteome</keyword>
<dbReference type="EMBL" id="JH725160">
    <property type="protein sequence ID" value="EJP66281.1"/>
    <property type="molecule type" value="Genomic_DNA"/>
</dbReference>
<dbReference type="GeneID" id="19887786"/>
<gene>
    <name evidence="1" type="ORF">BBA_04774</name>
</gene>
<dbReference type="InParanoid" id="J5JV05"/>
<evidence type="ECO:0000313" key="1">
    <source>
        <dbReference type="EMBL" id="EJP66281.1"/>
    </source>
</evidence>
<sequence length="114" mass="12653">MSWVKFRVHQYDSLSHAVKDEGIRRVSLGLSDLILSLRKMKSSPSQDLIKRFLVRKVCMGPNQVMMVEKGQGSRDNAPPYADMVVLQGGKLSVSSIKSNAKNSHDWTDCGFLGG</sequence>
<dbReference type="HOGENOM" id="CLU_2120661_0_0_1"/>
<protein>
    <submittedName>
        <fullName evidence="1">Uncharacterized protein</fullName>
    </submittedName>
</protein>
<accession>J5JV05</accession>